<protein>
    <submittedName>
        <fullName evidence="2">Uncharacterized protein</fullName>
    </submittedName>
</protein>
<proteinExistence type="predicted"/>
<evidence type="ECO:0000313" key="2">
    <source>
        <dbReference type="EMBL" id="JAE28983.1"/>
    </source>
</evidence>
<dbReference type="EMBL" id="GBRH01168913">
    <property type="protein sequence ID" value="JAE28983.1"/>
    <property type="molecule type" value="Transcribed_RNA"/>
</dbReference>
<reference evidence="2" key="2">
    <citation type="journal article" date="2015" name="Data Brief">
        <title>Shoot transcriptome of the giant reed, Arundo donax.</title>
        <authorList>
            <person name="Barrero R.A."/>
            <person name="Guerrero F.D."/>
            <person name="Moolhuijzen P."/>
            <person name="Goolsby J.A."/>
            <person name="Tidwell J."/>
            <person name="Bellgard S.E."/>
            <person name="Bellgard M.I."/>
        </authorList>
    </citation>
    <scope>NUCLEOTIDE SEQUENCE</scope>
    <source>
        <tissue evidence="2">Shoot tissue taken approximately 20 cm above the soil surface</tissue>
    </source>
</reference>
<evidence type="ECO:0000256" key="1">
    <source>
        <dbReference type="SAM" id="MobiDB-lite"/>
    </source>
</evidence>
<name>A0A0A9H7W8_ARUDO</name>
<feature type="compositionally biased region" description="Pro residues" evidence="1">
    <location>
        <begin position="1"/>
        <end position="11"/>
    </location>
</feature>
<organism evidence="2">
    <name type="scientific">Arundo donax</name>
    <name type="common">Giant reed</name>
    <name type="synonym">Donax arundinaceus</name>
    <dbReference type="NCBI Taxonomy" id="35708"/>
    <lineage>
        <taxon>Eukaryota</taxon>
        <taxon>Viridiplantae</taxon>
        <taxon>Streptophyta</taxon>
        <taxon>Embryophyta</taxon>
        <taxon>Tracheophyta</taxon>
        <taxon>Spermatophyta</taxon>
        <taxon>Magnoliopsida</taxon>
        <taxon>Liliopsida</taxon>
        <taxon>Poales</taxon>
        <taxon>Poaceae</taxon>
        <taxon>PACMAD clade</taxon>
        <taxon>Arundinoideae</taxon>
        <taxon>Arundineae</taxon>
        <taxon>Arundo</taxon>
    </lineage>
</organism>
<feature type="region of interest" description="Disordered" evidence="1">
    <location>
        <begin position="1"/>
        <end position="39"/>
    </location>
</feature>
<accession>A0A0A9H7W8</accession>
<dbReference type="AlphaFoldDB" id="A0A0A9H7W8"/>
<sequence length="39" mass="3688">MPPTGHPPPPTGGGVPAASPSHPPTIASVGPSASQGPFF</sequence>
<reference evidence="2" key="1">
    <citation type="submission" date="2014-09" db="EMBL/GenBank/DDBJ databases">
        <authorList>
            <person name="Magalhaes I.L.F."/>
            <person name="Oliveira U."/>
            <person name="Santos F.R."/>
            <person name="Vidigal T.H.D.A."/>
            <person name="Brescovit A.D."/>
            <person name="Santos A.J."/>
        </authorList>
    </citation>
    <scope>NUCLEOTIDE SEQUENCE</scope>
    <source>
        <tissue evidence="2">Shoot tissue taken approximately 20 cm above the soil surface</tissue>
    </source>
</reference>